<dbReference type="EMBL" id="JWTK01000002">
    <property type="protein sequence ID" value="OJH49730.1"/>
    <property type="molecule type" value="Genomic_DNA"/>
</dbReference>
<sequence>MTEIRKTSVPAKGRNTKSFLSRPFQLHIAPYPAVKRGISVI</sequence>
<comment type="caution">
    <text evidence="1">The sequence shown here is derived from an EMBL/GenBank/DDBJ whole genome shotgun (WGS) entry which is preliminary data.</text>
</comment>
<organism evidence="1 2">
    <name type="scientific">Methanohalophilus portucalensis FDF-1</name>
    <dbReference type="NCBI Taxonomy" id="523843"/>
    <lineage>
        <taxon>Archaea</taxon>
        <taxon>Methanobacteriati</taxon>
        <taxon>Methanobacteriota</taxon>
        <taxon>Stenosarchaea group</taxon>
        <taxon>Methanomicrobia</taxon>
        <taxon>Methanosarcinales</taxon>
        <taxon>Methanosarcinaceae</taxon>
        <taxon>Methanohalophilus</taxon>
    </lineage>
</organism>
<evidence type="ECO:0000313" key="2">
    <source>
        <dbReference type="Proteomes" id="UP000185713"/>
    </source>
</evidence>
<reference evidence="1 2" key="1">
    <citation type="submission" date="2014-12" db="EMBL/GenBank/DDBJ databases">
        <title>The genome sequence of Methanohalophilus portucalensis strain FDF1.</title>
        <authorList>
            <person name="Lai M.-C."/>
            <person name="Lai S.-J."/>
        </authorList>
    </citation>
    <scope>NUCLEOTIDE SEQUENCE [LARGE SCALE GENOMIC DNA]</scope>
    <source>
        <strain evidence="1 2">FDF-1</strain>
    </source>
</reference>
<gene>
    <name evidence="1" type="ORF">MPF_0518</name>
</gene>
<evidence type="ECO:0000313" key="1">
    <source>
        <dbReference type="EMBL" id="OJH49730.1"/>
    </source>
</evidence>
<accession>A0A1L9C5C9</accession>
<dbReference type="Proteomes" id="UP000185713">
    <property type="component" value="Unassembled WGS sequence"/>
</dbReference>
<protein>
    <submittedName>
        <fullName evidence="1">Uncharacterized protein</fullName>
    </submittedName>
</protein>
<dbReference type="AlphaFoldDB" id="A0A1L9C5C9"/>
<proteinExistence type="predicted"/>
<name>A0A1L9C5C9_9EURY</name>